<sequence>MSENIPESIPTSADPRSKRAVKKRALTPRDAHAAEVEALLAKPDREVHVPGSAPKRGLAAPPEIVANVQGSSAGAGSGEFHVYKASRRREYERLRQMDEEVQKEADEKAFLERKADQEKKDSEKTDKNRAKREKQRARKAKQKHGAKGDAGSGKEGTPVPAGANLKRKLAPNPSAPRPEEDDQDDAALNGGEVKHSEEAGLVIRDDD</sequence>
<dbReference type="InterPro" id="IPR009548">
    <property type="entry name" value="Prkrip1"/>
</dbReference>
<dbReference type="EMBL" id="MU004378">
    <property type="protein sequence ID" value="KAF2653593.1"/>
    <property type="molecule type" value="Genomic_DNA"/>
</dbReference>
<dbReference type="Pfam" id="PF06658">
    <property type="entry name" value="DUF1168"/>
    <property type="match status" value="1"/>
</dbReference>
<protein>
    <submittedName>
        <fullName evidence="2">DUF1168-domain-containing protein</fullName>
    </submittedName>
</protein>
<evidence type="ECO:0000313" key="2">
    <source>
        <dbReference type="EMBL" id="KAF2653593.1"/>
    </source>
</evidence>
<keyword evidence="3" id="KW-1185">Reference proteome</keyword>
<dbReference type="AlphaFoldDB" id="A0A6A6T3W8"/>
<feature type="compositionally biased region" description="Polar residues" evidence="1">
    <location>
        <begin position="1"/>
        <end position="11"/>
    </location>
</feature>
<feature type="compositionally biased region" description="Basic residues" evidence="1">
    <location>
        <begin position="129"/>
        <end position="145"/>
    </location>
</feature>
<feature type="compositionally biased region" description="Basic and acidic residues" evidence="1">
    <location>
        <begin position="88"/>
        <end position="128"/>
    </location>
</feature>
<gene>
    <name evidence="2" type="ORF">K491DRAFT_705717</name>
</gene>
<evidence type="ECO:0000256" key="1">
    <source>
        <dbReference type="SAM" id="MobiDB-lite"/>
    </source>
</evidence>
<dbReference type="Proteomes" id="UP000799324">
    <property type="component" value="Unassembled WGS sequence"/>
</dbReference>
<reference evidence="2" key="1">
    <citation type="journal article" date="2020" name="Stud. Mycol.">
        <title>101 Dothideomycetes genomes: a test case for predicting lifestyles and emergence of pathogens.</title>
        <authorList>
            <person name="Haridas S."/>
            <person name="Albert R."/>
            <person name="Binder M."/>
            <person name="Bloem J."/>
            <person name="Labutti K."/>
            <person name="Salamov A."/>
            <person name="Andreopoulos B."/>
            <person name="Baker S."/>
            <person name="Barry K."/>
            <person name="Bills G."/>
            <person name="Bluhm B."/>
            <person name="Cannon C."/>
            <person name="Castanera R."/>
            <person name="Culley D."/>
            <person name="Daum C."/>
            <person name="Ezra D."/>
            <person name="Gonzalez J."/>
            <person name="Henrissat B."/>
            <person name="Kuo A."/>
            <person name="Liang C."/>
            <person name="Lipzen A."/>
            <person name="Lutzoni F."/>
            <person name="Magnuson J."/>
            <person name="Mondo S."/>
            <person name="Nolan M."/>
            <person name="Ohm R."/>
            <person name="Pangilinan J."/>
            <person name="Park H.-J."/>
            <person name="Ramirez L."/>
            <person name="Alfaro M."/>
            <person name="Sun H."/>
            <person name="Tritt A."/>
            <person name="Yoshinaga Y."/>
            <person name="Zwiers L.-H."/>
            <person name="Turgeon B."/>
            <person name="Goodwin S."/>
            <person name="Spatafora J."/>
            <person name="Crous P."/>
            <person name="Grigoriev I."/>
        </authorList>
    </citation>
    <scope>NUCLEOTIDE SEQUENCE</scope>
    <source>
        <strain evidence="2">CBS 122681</strain>
    </source>
</reference>
<feature type="region of interest" description="Disordered" evidence="1">
    <location>
        <begin position="42"/>
        <end position="207"/>
    </location>
</feature>
<proteinExistence type="predicted"/>
<accession>A0A6A6T3W8</accession>
<dbReference type="PANTHER" id="PTHR13507">
    <property type="entry name" value="PRKR-INTERACTING PROTEIN 1"/>
    <property type="match status" value="1"/>
</dbReference>
<dbReference type="OrthoDB" id="10067079at2759"/>
<evidence type="ECO:0000313" key="3">
    <source>
        <dbReference type="Proteomes" id="UP000799324"/>
    </source>
</evidence>
<feature type="region of interest" description="Disordered" evidence="1">
    <location>
        <begin position="1"/>
        <end position="29"/>
    </location>
</feature>
<dbReference type="GO" id="GO:0019901">
    <property type="term" value="F:protein kinase binding"/>
    <property type="evidence" value="ECO:0007669"/>
    <property type="project" value="TreeGrafter"/>
</dbReference>
<organism evidence="2 3">
    <name type="scientific">Lophiostoma macrostomum CBS 122681</name>
    <dbReference type="NCBI Taxonomy" id="1314788"/>
    <lineage>
        <taxon>Eukaryota</taxon>
        <taxon>Fungi</taxon>
        <taxon>Dikarya</taxon>
        <taxon>Ascomycota</taxon>
        <taxon>Pezizomycotina</taxon>
        <taxon>Dothideomycetes</taxon>
        <taxon>Pleosporomycetidae</taxon>
        <taxon>Pleosporales</taxon>
        <taxon>Lophiostomataceae</taxon>
        <taxon>Lophiostoma</taxon>
    </lineage>
</organism>
<dbReference type="PANTHER" id="PTHR13507:SF0">
    <property type="entry name" value="PRKR-INTERACTING PROTEIN 1"/>
    <property type="match status" value="1"/>
</dbReference>
<dbReference type="GO" id="GO:0005730">
    <property type="term" value="C:nucleolus"/>
    <property type="evidence" value="ECO:0007669"/>
    <property type="project" value="TreeGrafter"/>
</dbReference>
<dbReference type="GO" id="GO:0004860">
    <property type="term" value="F:protein kinase inhibitor activity"/>
    <property type="evidence" value="ECO:0007669"/>
    <property type="project" value="TreeGrafter"/>
</dbReference>
<name>A0A6A6T3W8_9PLEO</name>
<dbReference type="GO" id="GO:0003725">
    <property type="term" value="F:double-stranded RNA binding"/>
    <property type="evidence" value="ECO:0007669"/>
    <property type="project" value="InterPro"/>
</dbReference>